<protein>
    <submittedName>
        <fullName evidence="3">ComF family protein</fullName>
    </submittedName>
</protein>
<comment type="caution">
    <text evidence="3">The sequence shown here is derived from an EMBL/GenBank/DDBJ whole genome shotgun (WGS) entry which is preliminary data.</text>
</comment>
<evidence type="ECO:0000259" key="2">
    <source>
        <dbReference type="Pfam" id="PF00156"/>
    </source>
</evidence>
<keyword evidence="4" id="KW-1185">Reference proteome</keyword>
<name>A0ABW3ZBF6_9HYPH</name>
<accession>A0ABW3ZBF6</accession>
<dbReference type="RefSeq" id="WP_378777332.1">
    <property type="nucleotide sequence ID" value="NZ_JBHTMX010000279.1"/>
</dbReference>
<dbReference type="InterPro" id="IPR051910">
    <property type="entry name" value="ComF/GntX_DNA_util-trans"/>
</dbReference>
<dbReference type="PANTHER" id="PTHR47505:SF1">
    <property type="entry name" value="DNA UTILIZATION PROTEIN YHGH"/>
    <property type="match status" value="1"/>
</dbReference>
<dbReference type="CDD" id="cd06223">
    <property type="entry name" value="PRTases_typeI"/>
    <property type="match status" value="1"/>
</dbReference>
<feature type="domain" description="Phosphoribosyltransferase" evidence="2">
    <location>
        <begin position="9"/>
        <end position="79"/>
    </location>
</feature>
<feature type="non-terminal residue" evidence="3">
    <location>
        <position position="1"/>
    </location>
</feature>
<dbReference type="Proteomes" id="UP001597171">
    <property type="component" value="Unassembled WGS sequence"/>
</dbReference>
<evidence type="ECO:0000313" key="4">
    <source>
        <dbReference type="Proteomes" id="UP001597171"/>
    </source>
</evidence>
<gene>
    <name evidence="3" type="ORF">ACFQ4O_16585</name>
</gene>
<dbReference type="PANTHER" id="PTHR47505">
    <property type="entry name" value="DNA UTILIZATION PROTEIN YHGH"/>
    <property type="match status" value="1"/>
</dbReference>
<dbReference type="EMBL" id="JBHTMX010000279">
    <property type="protein sequence ID" value="MFD1333621.1"/>
    <property type="molecule type" value="Genomic_DNA"/>
</dbReference>
<dbReference type="InterPro" id="IPR029057">
    <property type="entry name" value="PRTase-like"/>
</dbReference>
<dbReference type="SUPFAM" id="SSF53271">
    <property type="entry name" value="PRTase-like"/>
    <property type="match status" value="1"/>
</dbReference>
<comment type="similarity">
    <text evidence="1">Belongs to the ComF/GntX family.</text>
</comment>
<dbReference type="Pfam" id="PF00156">
    <property type="entry name" value="Pribosyltran"/>
    <property type="match status" value="1"/>
</dbReference>
<reference evidence="4" key="1">
    <citation type="journal article" date="2019" name="Int. J. Syst. Evol. Microbiol.">
        <title>The Global Catalogue of Microorganisms (GCM) 10K type strain sequencing project: providing services to taxonomists for standard genome sequencing and annotation.</title>
        <authorList>
            <consortium name="The Broad Institute Genomics Platform"/>
            <consortium name="The Broad Institute Genome Sequencing Center for Infectious Disease"/>
            <person name="Wu L."/>
            <person name="Ma J."/>
        </authorList>
    </citation>
    <scope>NUCLEOTIDE SEQUENCE [LARGE SCALE GENOMIC DNA]</scope>
    <source>
        <strain evidence="4">CCUG 61696</strain>
    </source>
</reference>
<dbReference type="InterPro" id="IPR000836">
    <property type="entry name" value="PRTase_dom"/>
</dbReference>
<evidence type="ECO:0000256" key="1">
    <source>
        <dbReference type="ARBA" id="ARBA00008007"/>
    </source>
</evidence>
<evidence type="ECO:0000313" key="3">
    <source>
        <dbReference type="EMBL" id="MFD1333621.1"/>
    </source>
</evidence>
<proteinExistence type="inferred from homology"/>
<sequence length="86" mass="9182">LELQAIERVKATRPQVGLTAAQRASNLQGAFRLSARGRALVAGRRIVLVDDVMTTGATLDRLARLLRRGGAAEVDVLTFALVVNDA</sequence>
<dbReference type="Gene3D" id="3.40.50.2020">
    <property type="match status" value="1"/>
</dbReference>
<organism evidence="3 4">
    <name type="scientific">Methylopila musalis</name>
    <dbReference type="NCBI Taxonomy" id="1134781"/>
    <lineage>
        <taxon>Bacteria</taxon>
        <taxon>Pseudomonadati</taxon>
        <taxon>Pseudomonadota</taxon>
        <taxon>Alphaproteobacteria</taxon>
        <taxon>Hyphomicrobiales</taxon>
        <taxon>Methylopilaceae</taxon>
        <taxon>Methylopila</taxon>
    </lineage>
</organism>